<dbReference type="Pfam" id="PF13231">
    <property type="entry name" value="PMT_2"/>
    <property type="match status" value="1"/>
</dbReference>
<evidence type="ECO:0000256" key="5">
    <source>
        <dbReference type="ARBA" id="ARBA00022692"/>
    </source>
</evidence>
<dbReference type="Proteomes" id="UP000092213">
    <property type="component" value="Chromosome"/>
</dbReference>
<evidence type="ECO:0000313" key="10">
    <source>
        <dbReference type="EMBL" id="ANN74752.1"/>
    </source>
</evidence>
<dbReference type="GO" id="GO:0005886">
    <property type="term" value="C:plasma membrane"/>
    <property type="evidence" value="ECO:0007669"/>
    <property type="project" value="UniProtKB-SubCell"/>
</dbReference>
<dbReference type="GO" id="GO:0016763">
    <property type="term" value="F:pentosyltransferase activity"/>
    <property type="evidence" value="ECO:0007669"/>
    <property type="project" value="TreeGrafter"/>
</dbReference>
<dbReference type="GO" id="GO:0009103">
    <property type="term" value="P:lipopolysaccharide biosynthetic process"/>
    <property type="evidence" value="ECO:0007669"/>
    <property type="project" value="UniProtKB-ARBA"/>
</dbReference>
<keyword evidence="3" id="KW-0328">Glycosyltransferase</keyword>
<keyword evidence="2" id="KW-1003">Cell membrane</keyword>
<feature type="transmembrane region" description="Helical" evidence="8">
    <location>
        <begin position="306"/>
        <end position="324"/>
    </location>
</feature>
<comment type="subcellular location">
    <subcellularLocation>
        <location evidence="1">Cell membrane</location>
        <topology evidence="1">Multi-pass membrane protein</topology>
    </subcellularLocation>
</comment>
<dbReference type="STRING" id="463025.BAU08_12135"/>
<feature type="transmembrane region" description="Helical" evidence="8">
    <location>
        <begin position="91"/>
        <end position="111"/>
    </location>
</feature>
<feature type="transmembrane region" description="Helical" evidence="8">
    <location>
        <begin position="260"/>
        <end position="282"/>
    </location>
</feature>
<feature type="transmembrane region" description="Helical" evidence="8">
    <location>
        <begin position="123"/>
        <end position="151"/>
    </location>
</feature>
<protein>
    <recommendedName>
        <fullName evidence="9">Glycosyltransferase RgtA/B/C/D-like domain-containing protein</fullName>
    </recommendedName>
</protein>
<keyword evidence="4" id="KW-0808">Transferase</keyword>
<dbReference type="InterPro" id="IPR050297">
    <property type="entry name" value="LipidA_mod_glycosyltrf_83"/>
</dbReference>
<evidence type="ECO:0000256" key="8">
    <source>
        <dbReference type="SAM" id="Phobius"/>
    </source>
</evidence>
<keyword evidence="7 8" id="KW-0472">Membrane</keyword>
<feature type="transmembrane region" description="Helical" evidence="8">
    <location>
        <begin position="24"/>
        <end position="44"/>
    </location>
</feature>
<evidence type="ECO:0000259" key="9">
    <source>
        <dbReference type="Pfam" id="PF13231"/>
    </source>
</evidence>
<feature type="transmembrane region" description="Helical" evidence="8">
    <location>
        <begin position="362"/>
        <end position="381"/>
    </location>
</feature>
<dbReference type="RefSeq" id="WP_066672751.1">
    <property type="nucleotide sequence ID" value="NZ_CP016171.1"/>
</dbReference>
<dbReference type="PANTHER" id="PTHR33908:SF9">
    <property type="entry name" value="BLL5595 PROTEIN"/>
    <property type="match status" value="1"/>
</dbReference>
<keyword evidence="5 8" id="KW-0812">Transmembrane</keyword>
<feature type="transmembrane region" description="Helical" evidence="8">
    <location>
        <begin position="211"/>
        <end position="228"/>
    </location>
</feature>
<evidence type="ECO:0000256" key="2">
    <source>
        <dbReference type="ARBA" id="ARBA00022475"/>
    </source>
</evidence>
<name>A0A193G430_9BORD</name>
<evidence type="ECO:0000256" key="1">
    <source>
        <dbReference type="ARBA" id="ARBA00004651"/>
    </source>
</evidence>
<keyword evidence="6 8" id="KW-1133">Transmembrane helix</keyword>
<evidence type="ECO:0000256" key="3">
    <source>
        <dbReference type="ARBA" id="ARBA00022676"/>
    </source>
</evidence>
<proteinExistence type="predicted"/>
<evidence type="ECO:0000256" key="4">
    <source>
        <dbReference type="ARBA" id="ARBA00022679"/>
    </source>
</evidence>
<evidence type="ECO:0000256" key="7">
    <source>
        <dbReference type="ARBA" id="ARBA00023136"/>
    </source>
</evidence>
<accession>A0A193G430</accession>
<feature type="transmembrane region" description="Helical" evidence="8">
    <location>
        <begin position="336"/>
        <end position="355"/>
    </location>
</feature>
<organism evidence="10 11">
    <name type="scientific">Bordetella bronchialis</name>
    <dbReference type="NCBI Taxonomy" id="463025"/>
    <lineage>
        <taxon>Bacteria</taxon>
        <taxon>Pseudomonadati</taxon>
        <taxon>Pseudomonadota</taxon>
        <taxon>Betaproteobacteria</taxon>
        <taxon>Burkholderiales</taxon>
        <taxon>Alcaligenaceae</taxon>
        <taxon>Bordetella</taxon>
    </lineage>
</organism>
<feature type="transmembrane region" description="Helical" evidence="8">
    <location>
        <begin position="171"/>
        <end position="199"/>
    </location>
</feature>
<feature type="domain" description="Glycosyltransferase RgtA/B/C/D-like" evidence="9">
    <location>
        <begin position="70"/>
        <end position="230"/>
    </location>
</feature>
<sequence length="510" mass="56414">MAEILVPSYSPGHRGLADADSGSVRLSVLLVIHFAVWTAASWLYRANLDWAGDMLENYSWGIAWQPGYYKHPPLFAWMTAAWFSVFPHTDAAYFALSMANAILGVCGIIALARRFLPAREAALAGVAMAVSPIYTTLAIKFNANTVLLSLWPWTAYFFVRYMQTGSRRAAMALGAAAALAMLGKYFSVALLAGLTLAALCRPAWRARLKQPQTLLAVMTGVIVLWPHLRWLAQNGMPTFAYADERMQEIVRPLPAVAGELVRYAMTQLLYLLPGMAFLWLLARHSRARAAKLMLHGFVRRSLHRDLWWLAMGTFMAICVLALATRTHFSPLWGNTQWFAISAFWLAVLANAGIGLETRRIPAIMAVYWVLALVLSAGGGYLKAIHHDRGAMEPRQALAQAAHAVWDSRVGEPLAIVAGDEKEARAVAFYASQRIHYWDIFDPGTTPWIDRMQVRRQGVLFVCRDDDAQCQHAAAGYSGAPPVAIAVRRTVWGVQSAPRKYVLYVMPPAGG</sequence>
<dbReference type="AlphaFoldDB" id="A0A193G430"/>
<dbReference type="PANTHER" id="PTHR33908">
    <property type="entry name" value="MANNOSYLTRANSFERASE YKCB-RELATED"/>
    <property type="match status" value="1"/>
</dbReference>
<dbReference type="InterPro" id="IPR038731">
    <property type="entry name" value="RgtA/B/C-like"/>
</dbReference>
<gene>
    <name evidence="10" type="ORF">BAU08_12135</name>
</gene>
<dbReference type="EMBL" id="CP016171">
    <property type="protein sequence ID" value="ANN74752.1"/>
    <property type="molecule type" value="Genomic_DNA"/>
</dbReference>
<evidence type="ECO:0000256" key="6">
    <source>
        <dbReference type="ARBA" id="ARBA00022989"/>
    </source>
</evidence>
<reference evidence="10 11" key="1">
    <citation type="submission" date="2016-06" db="EMBL/GenBank/DDBJ databases">
        <title>Complete genome sequences of Bordetella bronchialis and Bordetella flabilis.</title>
        <authorList>
            <person name="LiPuma J.J."/>
            <person name="Spilker T."/>
        </authorList>
    </citation>
    <scope>NUCLEOTIDE SEQUENCE [LARGE SCALE GENOMIC DNA]</scope>
    <source>
        <strain evidence="10 11">AU17976</strain>
    </source>
</reference>
<evidence type="ECO:0000313" key="11">
    <source>
        <dbReference type="Proteomes" id="UP000092213"/>
    </source>
</evidence>